<gene>
    <name evidence="3" type="ORF">LGLO00237_LOCUS11153</name>
</gene>
<evidence type="ECO:0000259" key="2">
    <source>
        <dbReference type="PROSITE" id="PS50206"/>
    </source>
</evidence>
<evidence type="ECO:0000256" key="1">
    <source>
        <dbReference type="SAM" id="SignalP"/>
    </source>
</evidence>
<dbReference type="Gene3D" id="3.40.250.10">
    <property type="entry name" value="Rhodanese-like domain"/>
    <property type="match status" value="1"/>
</dbReference>
<feature type="domain" description="Rhodanese" evidence="2">
    <location>
        <begin position="80"/>
        <end position="177"/>
    </location>
</feature>
<dbReference type="SMART" id="SM00450">
    <property type="entry name" value="RHOD"/>
    <property type="match status" value="1"/>
</dbReference>
<dbReference type="GO" id="GO:0004792">
    <property type="term" value="F:thiosulfate-cyanide sulfurtransferase activity"/>
    <property type="evidence" value="ECO:0007669"/>
    <property type="project" value="TreeGrafter"/>
</dbReference>
<dbReference type="AlphaFoldDB" id="A0A7S3YRF5"/>
<dbReference type="PANTHER" id="PTHR44086:SF10">
    <property type="entry name" value="THIOSULFATE SULFURTRANSFERASE_RHODANESE-LIKE DOMAIN-CONTAINING PROTEIN 3"/>
    <property type="match status" value="1"/>
</dbReference>
<evidence type="ECO:0000313" key="3">
    <source>
        <dbReference type="EMBL" id="CAE0659577.1"/>
    </source>
</evidence>
<protein>
    <recommendedName>
        <fullName evidence="2">Rhodanese domain-containing protein</fullName>
    </recommendedName>
</protein>
<dbReference type="InterPro" id="IPR036873">
    <property type="entry name" value="Rhodanese-like_dom_sf"/>
</dbReference>
<proteinExistence type="predicted"/>
<accession>A0A7S3YRF5</accession>
<dbReference type="GO" id="GO:0005739">
    <property type="term" value="C:mitochondrion"/>
    <property type="evidence" value="ECO:0007669"/>
    <property type="project" value="TreeGrafter"/>
</dbReference>
<organism evidence="3">
    <name type="scientific">Lotharella globosa</name>
    <dbReference type="NCBI Taxonomy" id="91324"/>
    <lineage>
        <taxon>Eukaryota</taxon>
        <taxon>Sar</taxon>
        <taxon>Rhizaria</taxon>
        <taxon>Cercozoa</taxon>
        <taxon>Chlorarachniophyceae</taxon>
        <taxon>Lotharella</taxon>
    </lineage>
</organism>
<dbReference type="PANTHER" id="PTHR44086">
    <property type="entry name" value="THIOSULFATE SULFURTRANSFERASE RDL2, MITOCHONDRIAL-RELATED"/>
    <property type="match status" value="1"/>
</dbReference>
<dbReference type="InterPro" id="IPR001763">
    <property type="entry name" value="Rhodanese-like_dom"/>
</dbReference>
<sequence length="177" mass="19918">MRSWLVWSSFLTALATPGRLPRSVQSFRKIRHMPVSSCTRRLRVRAAPRNSFRAYTTGTMGVPVVDKAFVEDFADGIRAGQGEGILIDVRERNELPYGMIPGAVNIPLSEFVQALEKDTQFWEKQYGIPKVEVDDNVVVYCKSGMRSHQAAAYAAAKGYPNWANYAGSYIDWFGRAY</sequence>
<dbReference type="EMBL" id="HBIV01015276">
    <property type="protein sequence ID" value="CAE0659577.1"/>
    <property type="molecule type" value="Transcribed_RNA"/>
</dbReference>
<name>A0A7S3YRF5_9EUKA</name>
<dbReference type="PROSITE" id="PS50206">
    <property type="entry name" value="RHODANESE_3"/>
    <property type="match status" value="1"/>
</dbReference>
<reference evidence="3" key="1">
    <citation type="submission" date="2021-01" db="EMBL/GenBank/DDBJ databases">
        <authorList>
            <person name="Corre E."/>
            <person name="Pelletier E."/>
            <person name="Niang G."/>
            <person name="Scheremetjew M."/>
            <person name="Finn R."/>
            <person name="Kale V."/>
            <person name="Holt S."/>
            <person name="Cochrane G."/>
            <person name="Meng A."/>
            <person name="Brown T."/>
            <person name="Cohen L."/>
        </authorList>
    </citation>
    <scope>NUCLEOTIDE SEQUENCE</scope>
    <source>
        <strain evidence="3">CCCM811</strain>
    </source>
</reference>
<dbReference type="Pfam" id="PF00581">
    <property type="entry name" value="Rhodanese"/>
    <property type="match status" value="1"/>
</dbReference>
<dbReference type="SUPFAM" id="SSF52821">
    <property type="entry name" value="Rhodanese/Cell cycle control phosphatase"/>
    <property type="match status" value="1"/>
</dbReference>
<feature type="signal peptide" evidence="1">
    <location>
        <begin position="1"/>
        <end position="26"/>
    </location>
</feature>
<feature type="chain" id="PRO_5031158703" description="Rhodanese domain-containing protein" evidence="1">
    <location>
        <begin position="27"/>
        <end position="177"/>
    </location>
</feature>
<keyword evidence="1" id="KW-0732">Signal</keyword>